<dbReference type="NCBIfam" id="TIGR01764">
    <property type="entry name" value="excise"/>
    <property type="match status" value="1"/>
</dbReference>
<evidence type="ECO:0000256" key="1">
    <source>
        <dbReference type="SAM" id="MobiDB-lite"/>
    </source>
</evidence>
<organism evidence="3 4">
    <name type="scientific">Streptomonospora mangrovi</name>
    <dbReference type="NCBI Taxonomy" id="2883123"/>
    <lineage>
        <taxon>Bacteria</taxon>
        <taxon>Bacillati</taxon>
        <taxon>Actinomycetota</taxon>
        <taxon>Actinomycetes</taxon>
        <taxon>Streptosporangiales</taxon>
        <taxon>Nocardiopsidaceae</taxon>
        <taxon>Streptomonospora</taxon>
    </lineage>
</organism>
<name>A0A9X3NHG6_9ACTN</name>
<dbReference type="InterPro" id="IPR010093">
    <property type="entry name" value="SinI_DNA-bd"/>
</dbReference>
<evidence type="ECO:0000259" key="2">
    <source>
        <dbReference type="Pfam" id="PF12728"/>
    </source>
</evidence>
<evidence type="ECO:0000313" key="4">
    <source>
        <dbReference type="Proteomes" id="UP001140076"/>
    </source>
</evidence>
<dbReference type="EMBL" id="JAJAQC010000005">
    <property type="protein sequence ID" value="MDA0563582.1"/>
    <property type="molecule type" value="Genomic_DNA"/>
</dbReference>
<feature type="region of interest" description="Disordered" evidence="1">
    <location>
        <begin position="1"/>
        <end position="47"/>
    </location>
</feature>
<dbReference type="InterPro" id="IPR041657">
    <property type="entry name" value="HTH_17"/>
</dbReference>
<comment type="caution">
    <text evidence="3">The sequence shown here is derived from an EMBL/GenBank/DDBJ whole genome shotgun (WGS) entry which is preliminary data.</text>
</comment>
<dbReference type="Proteomes" id="UP001140076">
    <property type="component" value="Unassembled WGS sequence"/>
</dbReference>
<reference evidence="3" key="1">
    <citation type="submission" date="2021-10" db="EMBL/GenBank/DDBJ databases">
        <title>Streptomonospora sp. nov., isolated from mangrove soil.</title>
        <authorList>
            <person name="Chen X."/>
            <person name="Ge X."/>
            <person name="Liu W."/>
        </authorList>
    </citation>
    <scope>NUCLEOTIDE SEQUENCE</scope>
    <source>
        <strain evidence="3">S1-112</strain>
    </source>
</reference>
<dbReference type="AlphaFoldDB" id="A0A9X3NHG6"/>
<keyword evidence="4" id="KW-1185">Reference proteome</keyword>
<evidence type="ECO:0000313" key="3">
    <source>
        <dbReference type="EMBL" id="MDA0563582.1"/>
    </source>
</evidence>
<dbReference type="Pfam" id="PF12728">
    <property type="entry name" value="HTH_17"/>
    <property type="match status" value="1"/>
</dbReference>
<accession>A0A9X3NHG6</accession>
<dbReference type="GO" id="GO:0003677">
    <property type="term" value="F:DNA binding"/>
    <property type="evidence" value="ECO:0007669"/>
    <property type="project" value="InterPro"/>
</dbReference>
<proteinExistence type="predicted"/>
<gene>
    <name evidence="3" type="ORF">LG943_04435</name>
</gene>
<protein>
    <submittedName>
        <fullName evidence="3">Helix-turn-helix domain-containing protein</fullName>
    </submittedName>
</protein>
<feature type="compositionally biased region" description="Polar residues" evidence="1">
    <location>
        <begin position="1"/>
        <end position="18"/>
    </location>
</feature>
<dbReference type="RefSeq" id="WP_270070861.1">
    <property type="nucleotide sequence ID" value="NZ_JAJAQC010000005.1"/>
</dbReference>
<sequence length="133" mass="14365">MSNTFDNQDNIPAQSEGTRTAHRNAADPADGAGHGPGAADSGRGRSYHFFGSGPNAPVYVCRDGEHPQWLLTVADTACALNVSVRTVRELIADGDLASVKIRRNRRIEWRALQSYIERQARAAAAAHPADERA</sequence>
<feature type="domain" description="Helix-turn-helix" evidence="2">
    <location>
        <begin position="70"/>
        <end position="119"/>
    </location>
</feature>